<keyword evidence="10" id="KW-1185">Reference proteome</keyword>
<dbReference type="AlphaFoldDB" id="A0A5E4Z4E2"/>
<evidence type="ECO:0000259" key="8">
    <source>
        <dbReference type="Pfam" id="PF17827"/>
    </source>
</evidence>
<dbReference type="InterPro" id="IPR004556">
    <property type="entry name" value="HemK-like"/>
</dbReference>
<feature type="region of interest" description="Disordered" evidence="6">
    <location>
        <begin position="1"/>
        <end position="21"/>
    </location>
</feature>
<evidence type="ECO:0000256" key="3">
    <source>
        <dbReference type="ARBA" id="ARBA00022691"/>
    </source>
</evidence>
<dbReference type="NCBIfam" id="TIGR03534">
    <property type="entry name" value="RF_mod_PrmC"/>
    <property type="match status" value="1"/>
</dbReference>
<feature type="domain" description="Methyltransferase small" evidence="7">
    <location>
        <begin position="126"/>
        <end position="218"/>
    </location>
</feature>
<dbReference type="PANTHER" id="PTHR18895">
    <property type="entry name" value="HEMK METHYLTRANSFERASE"/>
    <property type="match status" value="1"/>
</dbReference>
<dbReference type="GO" id="GO:0032259">
    <property type="term" value="P:methylation"/>
    <property type="evidence" value="ECO:0007669"/>
    <property type="project" value="UniProtKB-KW"/>
</dbReference>
<dbReference type="InterPro" id="IPR040758">
    <property type="entry name" value="PrmC_N"/>
</dbReference>
<dbReference type="SUPFAM" id="SSF53335">
    <property type="entry name" value="S-adenosyl-L-methionine-dependent methyltransferases"/>
    <property type="match status" value="1"/>
</dbReference>
<dbReference type="InterPro" id="IPR029063">
    <property type="entry name" value="SAM-dependent_MTases_sf"/>
</dbReference>
<sequence length="303" mass="31768">MSQERPEGASSPAAPATLSADGADTVGATVATVATLLREPGLPPMEARILLAHVLGWSRTQLITRDREPLAPATVAAYQALRARRIAGEPIAYLTGTREFFGLTLAVSPSVLIPRPETELLVELALARLEGCTAPRVLDLGTGSGAIALAIAHSRPDAQLTALDRSPQALAVATANAQSLGLASRVRFLESDWYGALAADVAPFDMIVSNPPYIVAGDEHLSQGDLRFEPADALTDHADGLAALRVIVAGAASRLKPGSWLLCEHGYHQATDVRALCSAAGFLDVFSERDLAGIERTTGGRRA</sequence>
<dbReference type="InterPro" id="IPR019874">
    <property type="entry name" value="RF_methyltr_PrmC"/>
</dbReference>
<dbReference type="Pfam" id="PF17827">
    <property type="entry name" value="PrmC_N"/>
    <property type="match status" value="1"/>
</dbReference>
<reference evidence="9 10" key="1">
    <citation type="submission" date="2019-08" db="EMBL/GenBank/DDBJ databases">
        <authorList>
            <person name="Peeters C."/>
        </authorList>
    </citation>
    <scope>NUCLEOTIDE SEQUENCE [LARGE SCALE GENOMIC DNA]</scope>
    <source>
        <strain evidence="9 10">LMG 31114</strain>
    </source>
</reference>
<organism evidence="9 10">
    <name type="scientific">Pandoraea pneumonica</name>
    <dbReference type="NCBI Taxonomy" id="2508299"/>
    <lineage>
        <taxon>Bacteria</taxon>
        <taxon>Pseudomonadati</taxon>
        <taxon>Pseudomonadota</taxon>
        <taxon>Betaproteobacteria</taxon>
        <taxon>Burkholderiales</taxon>
        <taxon>Burkholderiaceae</taxon>
        <taxon>Pandoraea</taxon>
    </lineage>
</organism>
<dbReference type="GO" id="GO:0102559">
    <property type="term" value="F:peptide chain release factor N(5)-glutamine methyltransferase activity"/>
    <property type="evidence" value="ECO:0007669"/>
    <property type="project" value="UniProtKB-EC"/>
</dbReference>
<evidence type="ECO:0000256" key="1">
    <source>
        <dbReference type="ARBA" id="ARBA00022603"/>
    </source>
</evidence>
<dbReference type="EC" id="2.1.1.297" evidence="5"/>
<feature type="binding site" evidence="5">
    <location>
        <begin position="141"/>
        <end position="145"/>
    </location>
    <ligand>
        <name>S-adenosyl-L-methionine</name>
        <dbReference type="ChEBI" id="CHEBI:59789"/>
    </ligand>
</feature>
<keyword evidence="2 5" id="KW-0808">Transferase</keyword>
<gene>
    <name evidence="9" type="primary">prmC_1</name>
    <name evidence="5" type="synonym">prmC</name>
    <name evidence="9" type="ORF">PPN31114_05047</name>
</gene>
<dbReference type="OrthoDB" id="9800643at2"/>
<feature type="binding site" evidence="5">
    <location>
        <position position="210"/>
    </location>
    <ligand>
        <name>S-adenosyl-L-methionine</name>
        <dbReference type="ChEBI" id="CHEBI:59789"/>
    </ligand>
</feature>
<proteinExistence type="inferred from homology"/>
<dbReference type="FunFam" id="3.40.50.150:FF:000053">
    <property type="entry name" value="Release factor glutamine methyltransferase"/>
    <property type="match status" value="1"/>
</dbReference>
<dbReference type="GeneID" id="300407025"/>
<dbReference type="InterPro" id="IPR007848">
    <property type="entry name" value="Small_mtfrase_dom"/>
</dbReference>
<dbReference type="CDD" id="cd02440">
    <property type="entry name" value="AdoMet_MTases"/>
    <property type="match status" value="1"/>
</dbReference>
<evidence type="ECO:0000313" key="10">
    <source>
        <dbReference type="Proteomes" id="UP000366945"/>
    </source>
</evidence>
<evidence type="ECO:0000259" key="7">
    <source>
        <dbReference type="Pfam" id="PF05175"/>
    </source>
</evidence>
<dbReference type="RefSeq" id="WP_150682237.1">
    <property type="nucleotide sequence ID" value="NZ_CABPSK010000007.1"/>
</dbReference>
<feature type="domain" description="Release factor glutamine methyltransferase N-terminal" evidence="8">
    <location>
        <begin position="37"/>
        <end position="96"/>
    </location>
</feature>
<dbReference type="Gene3D" id="1.10.8.10">
    <property type="entry name" value="DNA helicase RuvA subunit, C-terminal domain"/>
    <property type="match status" value="1"/>
</dbReference>
<accession>A0A5E4Z4E2</accession>
<feature type="binding site" evidence="5">
    <location>
        <position position="193"/>
    </location>
    <ligand>
        <name>S-adenosyl-L-methionine</name>
        <dbReference type="ChEBI" id="CHEBI:59789"/>
    </ligand>
</feature>
<dbReference type="PROSITE" id="PS00092">
    <property type="entry name" value="N6_MTASE"/>
    <property type="match status" value="1"/>
</dbReference>
<keyword evidence="1 5" id="KW-0489">Methyltransferase</keyword>
<comment type="catalytic activity">
    <reaction evidence="4 5">
        <text>L-glutaminyl-[peptide chain release factor] + S-adenosyl-L-methionine = N(5)-methyl-L-glutaminyl-[peptide chain release factor] + S-adenosyl-L-homocysteine + H(+)</text>
        <dbReference type="Rhea" id="RHEA:42896"/>
        <dbReference type="Rhea" id="RHEA-COMP:10271"/>
        <dbReference type="Rhea" id="RHEA-COMP:10272"/>
        <dbReference type="ChEBI" id="CHEBI:15378"/>
        <dbReference type="ChEBI" id="CHEBI:30011"/>
        <dbReference type="ChEBI" id="CHEBI:57856"/>
        <dbReference type="ChEBI" id="CHEBI:59789"/>
        <dbReference type="ChEBI" id="CHEBI:61891"/>
        <dbReference type="EC" id="2.1.1.297"/>
    </reaction>
</comment>
<comment type="similarity">
    <text evidence="5">Belongs to the protein N5-glutamine methyltransferase family. PrmC subfamily.</text>
</comment>
<comment type="function">
    <text evidence="5">Methylates the class 1 translation termination release factors RF1/PrfA and RF2/PrfB on the glutamine residue of the universally conserved GGQ motif.</text>
</comment>
<evidence type="ECO:0000313" key="9">
    <source>
        <dbReference type="EMBL" id="VVE55959.1"/>
    </source>
</evidence>
<dbReference type="GO" id="GO:0003676">
    <property type="term" value="F:nucleic acid binding"/>
    <property type="evidence" value="ECO:0007669"/>
    <property type="project" value="InterPro"/>
</dbReference>
<dbReference type="EMBL" id="CABPSK010000007">
    <property type="protein sequence ID" value="VVE55959.1"/>
    <property type="molecule type" value="Genomic_DNA"/>
</dbReference>
<evidence type="ECO:0000256" key="6">
    <source>
        <dbReference type="SAM" id="MobiDB-lite"/>
    </source>
</evidence>
<dbReference type="Pfam" id="PF05175">
    <property type="entry name" value="MTS"/>
    <property type="match status" value="1"/>
</dbReference>
<evidence type="ECO:0000256" key="5">
    <source>
        <dbReference type="HAMAP-Rule" id="MF_02126"/>
    </source>
</evidence>
<name>A0A5E4Z4E2_9BURK</name>
<dbReference type="PANTHER" id="PTHR18895:SF74">
    <property type="entry name" value="MTRF1L RELEASE FACTOR GLUTAMINE METHYLTRANSFERASE"/>
    <property type="match status" value="1"/>
</dbReference>
<dbReference type="Proteomes" id="UP000366945">
    <property type="component" value="Unassembled WGS sequence"/>
</dbReference>
<protein>
    <recommendedName>
        <fullName evidence="5">Release factor glutamine methyltransferase</fullName>
        <shortName evidence="5">RF MTase</shortName>
        <ecNumber evidence="5">2.1.1.297</ecNumber>
    </recommendedName>
    <alternativeName>
        <fullName evidence="5">N5-glutamine methyltransferase PrmC</fullName>
    </alternativeName>
    <alternativeName>
        <fullName evidence="5">Protein-(glutamine-N5) MTase PrmC</fullName>
    </alternativeName>
    <alternativeName>
        <fullName evidence="5">Protein-glutamine N-methyltransferase PrmC</fullName>
    </alternativeName>
</protein>
<dbReference type="HAMAP" id="MF_02126">
    <property type="entry name" value="RF_methyltr_PrmC"/>
    <property type="match status" value="1"/>
</dbReference>
<feature type="compositionally biased region" description="Low complexity" evidence="6">
    <location>
        <begin position="9"/>
        <end position="21"/>
    </location>
</feature>
<dbReference type="NCBIfam" id="TIGR00536">
    <property type="entry name" value="hemK_fam"/>
    <property type="match status" value="1"/>
</dbReference>
<dbReference type="Gene3D" id="3.40.50.150">
    <property type="entry name" value="Vaccinia Virus protein VP39"/>
    <property type="match status" value="1"/>
</dbReference>
<feature type="binding site" evidence="5">
    <location>
        <position position="164"/>
    </location>
    <ligand>
        <name>S-adenosyl-L-methionine</name>
        <dbReference type="ChEBI" id="CHEBI:59789"/>
    </ligand>
</feature>
<feature type="binding site" evidence="5">
    <location>
        <begin position="210"/>
        <end position="213"/>
    </location>
    <ligand>
        <name>substrate</name>
    </ligand>
</feature>
<keyword evidence="3 5" id="KW-0949">S-adenosyl-L-methionine</keyword>
<dbReference type="InterPro" id="IPR050320">
    <property type="entry name" value="N5-glutamine_MTase"/>
</dbReference>
<dbReference type="InterPro" id="IPR002052">
    <property type="entry name" value="DNA_methylase_N6_adenine_CS"/>
</dbReference>
<evidence type="ECO:0000256" key="2">
    <source>
        <dbReference type="ARBA" id="ARBA00022679"/>
    </source>
</evidence>
<evidence type="ECO:0000256" key="4">
    <source>
        <dbReference type="ARBA" id="ARBA00048391"/>
    </source>
</evidence>